<dbReference type="CTD" id="4539"/>
<feature type="transmembrane region" description="Helical" evidence="11">
    <location>
        <begin position="6"/>
        <end position="23"/>
    </location>
</feature>
<keyword evidence="5" id="KW-1278">Translocase</keyword>
<geneLocation type="mitochondrion" evidence="12"/>
<feature type="transmembrane region" description="Helical" evidence="11">
    <location>
        <begin position="53"/>
        <end position="77"/>
    </location>
</feature>
<dbReference type="AlphaFoldDB" id="B7SMK1"/>
<evidence type="ECO:0000256" key="10">
    <source>
        <dbReference type="ARBA" id="ARBA00049551"/>
    </source>
</evidence>
<dbReference type="EMBL" id="EU427342">
    <property type="protein sequence ID" value="ABZ02095.1"/>
    <property type="molecule type" value="Genomic_DNA"/>
</dbReference>
<keyword evidence="4 11" id="KW-0812">Transmembrane</keyword>
<evidence type="ECO:0000256" key="11">
    <source>
        <dbReference type="SAM" id="Phobius"/>
    </source>
</evidence>
<protein>
    <recommendedName>
        <fullName evidence="3">NADH-ubiquinone oxidoreductase chain 4L</fullName>
    </recommendedName>
    <alternativeName>
        <fullName evidence="9">NADH dehydrogenase subunit 4L</fullName>
    </alternativeName>
</protein>
<keyword evidence="8 11" id="KW-0472">Membrane</keyword>
<name>B7SMK1_9HEMI</name>
<evidence type="ECO:0000256" key="1">
    <source>
        <dbReference type="ARBA" id="ARBA00004141"/>
    </source>
</evidence>
<dbReference type="GeneID" id="7672043"/>
<keyword evidence="6 11" id="KW-1133">Transmembrane helix</keyword>
<evidence type="ECO:0000256" key="3">
    <source>
        <dbReference type="ARBA" id="ARBA00016612"/>
    </source>
</evidence>
<dbReference type="GO" id="GO:0016020">
    <property type="term" value="C:membrane"/>
    <property type="evidence" value="ECO:0007669"/>
    <property type="project" value="UniProtKB-SubCell"/>
</dbReference>
<dbReference type="GO" id="GO:0008137">
    <property type="term" value="F:NADH dehydrogenase (ubiquinone) activity"/>
    <property type="evidence" value="ECO:0007669"/>
    <property type="project" value="UniProtKB-EC"/>
</dbReference>
<evidence type="ECO:0000313" key="12">
    <source>
        <dbReference type="EMBL" id="ABZ02095.1"/>
    </source>
</evidence>
<evidence type="ECO:0000256" key="2">
    <source>
        <dbReference type="ARBA" id="ARBA00010519"/>
    </source>
</evidence>
<proteinExistence type="inferred from homology"/>
<dbReference type="Gene3D" id="1.10.287.3510">
    <property type="match status" value="1"/>
</dbReference>
<evidence type="ECO:0000256" key="8">
    <source>
        <dbReference type="ARBA" id="ARBA00023136"/>
    </source>
</evidence>
<keyword evidence="12" id="KW-0496">Mitochondrion</keyword>
<dbReference type="InterPro" id="IPR039428">
    <property type="entry name" value="NUOK/Mnh_C1-like"/>
</dbReference>
<evidence type="ECO:0000256" key="7">
    <source>
        <dbReference type="ARBA" id="ARBA00023027"/>
    </source>
</evidence>
<comment type="similarity">
    <text evidence="2">Belongs to the complex I subunit 4L family.</text>
</comment>
<sequence>MTFGLIIMFFIGFISFCLIKDHLLTTLITLEYLVLVNFLTFFLYLSMFGCELYFILVYLIFCVCEGALGLGVLVNMIRSHGNDMLSSLSSLLW</sequence>
<organism evidence="12">
    <name type="scientific">Phaenacantha marcida</name>
    <dbReference type="NCBI Taxonomy" id="498930"/>
    <lineage>
        <taxon>Eukaryota</taxon>
        <taxon>Metazoa</taxon>
        <taxon>Ecdysozoa</taxon>
        <taxon>Arthropoda</taxon>
        <taxon>Hexapoda</taxon>
        <taxon>Insecta</taxon>
        <taxon>Pterygota</taxon>
        <taxon>Neoptera</taxon>
        <taxon>Paraneoptera</taxon>
        <taxon>Hemiptera</taxon>
        <taxon>Heteroptera</taxon>
        <taxon>Panheteroptera</taxon>
        <taxon>Pentatomomorpha</taxon>
        <taxon>Lygaeoidea</taxon>
        <taxon>Colobathristidae</taxon>
        <taxon>Phaenacantha</taxon>
    </lineage>
</organism>
<reference evidence="12" key="1">
    <citation type="journal article" date="2008" name="BMC Genomics">
        <title>Comparative and phylogenomic studies on the mitochondrial genomes of Pentatomomorpha (Insecta: Hemiptera: Heteroptera).</title>
        <authorList>
            <person name="Hua J."/>
            <person name="Li M."/>
            <person name="Dong P."/>
            <person name="Cui Y."/>
            <person name="Xie Q."/>
            <person name="Bu W."/>
        </authorList>
    </citation>
    <scope>NUCLEOTIDE SEQUENCE</scope>
</reference>
<gene>
    <name evidence="12" type="primary">ND4L</name>
</gene>
<evidence type="ECO:0000256" key="6">
    <source>
        <dbReference type="ARBA" id="ARBA00022989"/>
    </source>
</evidence>
<dbReference type="RefSeq" id="YP_002735066.1">
    <property type="nucleotide sequence ID" value="NC_012460.1"/>
</dbReference>
<feature type="transmembrane region" description="Helical" evidence="11">
    <location>
        <begin position="30"/>
        <end position="47"/>
    </location>
</feature>
<keyword evidence="7" id="KW-0520">NAD</keyword>
<comment type="catalytic activity">
    <reaction evidence="10">
        <text>a ubiquinone + NADH + 5 H(+)(in) = a ubiquinol + NAD(+) + 4 H(+)(out)</text>
        <dbReference type="Rhea" id="RHEA:29091"/>
        <dbReference type="Rhea" id="RHEA-COMP:9565"/>
        <dbReference type="Rhea" id="RHEA-COMP:9566"/>
        <dbReference type="ChEBI" id="CHEBI:15378"/>
        <dbReference type="ChEBI" id="CHEBI:16389"/>
        <dbReference type="ChEBI" id="CHEBI:17976"/>
        <dbReference type="ChEBI" id="CHEBI:57540"/>
        <dbReference type="ChEBI" id="CHEBI:57945"/>
        <dbReference type="EC" id="7.1.1.2"/>
    </reaction>
</comment>
<dbReference type="Pfam" id="PF00420">
    <property type="entry name" value="Oxidored_q2"/>
    <property type="match status" value="1"/>
</dbReference>
<evidence type="ECO:0000256" key="9">
    <source>
        <dbReference type="ARBA" id="ARBA00031586"/>
    </source>
</evidence>
<accession>B7SMK1</accession>
<evidence type="ECO:0000256" key="5">
    <source>
        <dbReference type="ARBA" id="ARBA00022967"/>
    </source>
</evidence>
<comment type="subcellular location">
    <subcellularLocation>
        <location evidence="1">Membrane</location>
        <topology evidence="1">Multi-pass membrane protein</topology>
    </subcellularLocation>
</comment>
<evidence type="ECO:0000256" key="4">
    <source>
        <dbReference type="ARBA" id="ARBA00022692"/>
    </source>
</evidence>